<feature type="chain" id="PRO_5003989891" evidence="1">
    <location>
        <begin position="21"/>
        <end position="176"/>
    </location>
</feature>
<evidence type="ECO:0000313" key="3">
    <source>
        <dbReference type="Proteomes" id="UP000011083"/>
    </source>
</evidence>
<dbReference type="GeneID" id="14914500"/>
<protein>
    <submittedName>
        <fullName evidence="2">Uncharacterized protein</fullName>
    </submittedName>
</protein>
<evidence type="ECO:0000256" key="1">
    <source>
        <dbReference type="SAM" id="SignalP"/>
    </source>
</evidence>
<sequence length="176" mass="20184">MKTFIFTVVALLFVINAAQATLFFCQDSTYDPVQPAFANSARFNAERAIFKEFRDYFAQITAHLDLGNTTVEASVLNQLNAKLTQKGFDNTVQSFTITRSNGDITIDTQLGVNPDIDNHGGRYSLGKPMWCRDFQTLVFDYTYVTRTGLQYRFWSQAVQTSVLEQWFSFRWNIPVQ</sequence>
<dbReference type="EMBL" id="KB008073">
    <property type="protein sequence ID" value="ELR13984.1"/>
    <property type="molecule type" value="Genomic_DNA"/>
</dbReference>
<dbReference type="AlphaFoldDB" id="L8GMC8"/>
<feature type="signal peptide" evidence="1">
    <location>
        <begin position="1"/>
        <end position="20"/>
    </location>
</feature>
<dbReference type="RefSeq" id="XP_004335997.1">
    <property type="nucleotide sequence ID" value="XM_004335949.1"/>
</dbReference>
<reference evidence="2 3" key="1">
    <citation type="journal article" date="2013" name="Genome Biol.">
        <title>Genome of Acanthamoeba castellanii highlights extensive lateral gene transfer and early evolution of tyrosine kinase signaling.</title>
        <authorList>
            <person name="Clarke M."/>
            <person name="Lohan A.J."/>
            <person name="Liu B."/>
            <person name="Lagkouvardos I."/>
            <person name="Roy S."/>
            <person name="Zafar N."/>
            <person name="Bertelli C."/>
            <person name="Schilde C."/>
            <person name="Kianianmomeni A."/>
            <person name="Burglin T.R."/>
            <person name="Frech C."/>
            <person name="Turcotte B."/>
            <person name="Kopec K.O."/>
            <person name="Synnott J.M."/>
            <person name="Choo C."/>
            <person name="Paponov I."/>
            <person name="Finkler A."/>
            <person name="Soon Heng Tan C."/>
            <person name="Hutchins A.P."/>
            <person name="Weinmeier T."/>
            <person name="Rattei T."/>
            <person name="Chu J.S."/>
            <person name="Gimenez G."/>
            <person name="Irimia M."/>
            <person name="Rigden D.J."/>
            <person name="Fitzpatrick D.A."/>
            <person name="Lorenzo-Morales J."/>
            <person name="Bateman A."/>
            <person name="Chiu C.H."/>
            <person name="Tang P."/>
            <person name="Hegemann P."/>
            <person name="Fromm H."/>
            <person name="Raoult D."/>
            <person name="Greub G."/>
            <person name="Miranda-Saavedra D."/>
            <person name="Chen N."/>
            <person name="Nash P."/>
            <person name="Ginger M.L."/>
            <person name="Horn M."/>
            <person name="Schaap P."/>
            <person name="Caler L."/>
            <person name="Loftus B."/>
        </authorList>
    </citation>
    <scope>NUCLEOTIDE SEQUENCE [LARGE SCALE GENOMIC DNA]</scope>
    <source>
        <strain evidence="2 3">Neff</strain>
    </source>
</reference>
<keyword evidence="3" id="KW-1185">Reference proteome</keyword>
<proteinExistence type="predicted"/>
<keyword evidence="1" id="KW-0732">Signal</keyword>
<dbReference type="Proteomes" id="UP000011083">
    <property type="component" value="Unassembled WGS sequence"/>
</dbReference>
<dbReference type="KEGG" id="acan:ACA1_365740"/>
<accession>L8GMC8</accession>
<name>L8GMC8_ACACF</name>
<evidence type="ECO:0000313" key="2">
    <source>
        <dbReference type="EMBL" id="ELR13984.1"/>
    </source>
</evidence>
<dbReference type="VEuPathDB" id="AmoebaDB:ACA1_365740"/>
<organism evidence="2 3">
    <name type="scientific">Acanthamoeba castellanii (strain ATCC 30010 / Neff)</name>
    <dbReference type="NCBI Taxonomy" id="1257118"/>
    <lineage>
        <taxon>Eukaryota</taxon>
        <taxon>Amoebozoa</taxon>
        <taxon>Discosea</taxon>
        <taxon>Longamoebia</taxon>
        <taxon>Centramoebida</taxon>
        <taxon>Acanthamoebidae</taxon>
        <taxon>Acanthamoeba</taxon>
    </lineage>
</organism>
<gene>
    <name evidence="2" type="ORF">ACA1_365740</name>
</gene>